<dbReference type="STRING" id="279058.LT85_3188"/>
<gene>
    <name evidence="1" type="ORF">LT85_3188</name>
</gene>
<accession>A0A0A1FCX7</accession>
<dbReference type="HOGENOM" id="CLU_3342446_0_0_4"/>
<dbReference type="Proteomes" id="UP000030302">
    <property type="component" value="Chromosome"/>
</dbReference>
<organism evidence="1 2">
    <name type="scientific">Collimonas arenae</name>
    <dbReference type="NCBI Taxonomy" id="279058"/>
    <lineage>
        <taxon>Bacteria</taxon>
        <taxon>Pseudomonadati</taxon>
        <taxon>Pseudomonadota</taxon>
        <taxon>Betaproteobacteria</taxon>
        <taxon>Burkholderiales</taxon>
        <taxon>Oxalobacteraceae</taxon>
        <taxon>Collimonas</taxon>
    </lineage>
</organism>
<proteinExistence type="predicted"/>
<name>A0A0A1FCX7_9BURK</name>
<dbReference type="EMBL" id="CP009962">
    <property type="protein sequence ID" value="AIY42346.1"/>
    <property type="molecule type" value="Genomic_DNA"/>
</dbReference>
<keyword evidence="2" id="KW-1185">Reference proteome</keyword>
<evidence type="ECO:0000313" key="2">
    <source>
        <dbReference type="Proteomes" id="UP000030302"/>
    </source>
</evidence>
<dbReference type="KEGG" id="care:LT85_3188"/>
<sequence length="37" mass="4058">MMQVVFSQQLVLRESCPAMMAGQLYPSSAEMAALPQL</sequence>
<reference evidence="2" key="1">
    <citation type="journal article" date="2014" name="Soil Biol. Biochem.">
        <title>Structure and function of bacterial communities in ageing soils: Insights from the Mendocino ecological staircase.</title>
        <authorList>
            <person name="Uroz S."/>
            <person name="Tech J.J."/>
            <person name="Sawaya N.A."/>
            <person name="Frey-Klett P."/>
            <person name="Leveau J.H.J."/>
        </authorList>
    </citation>
    <scope>NUCLEOTIDE SEQUENCE [LARGE SCALE GENOMIC DNA]</scope>
    <source>
        <strain evidence="2">Cal35</strain>
    </source>
</reference>
<protein>
    <submittedName>
        <fullName evidence="1">Uncharacterized protein</fullName>
    </submittedName>
</protein>
<evidence type="ECO:0000313" key="1">
    <source>
        <dbReference type="EMBL" id="AIY42346.1"/>
    </source>
</evidence>
<dbReference type="AlphaFoldDB" id="A0A0A1FCX7"/>